<comment type="catalytic activity">
    <reaction evidence="7">
        <text>UDP-N-acetyl-alpha-D-muramoyl-L-alanyl-gamma-D-glutamyl-meso-2,6-diaminopimeloyl-D-alanyl-D-alanine + di-trans,octa-cis-undecaprenyl phosphate = di-trans,octa-cis-undecaprenyl diphospho-N-acetyl-alpha-D-muramoyl-L-alanyl-D-glutamyl-meso-2,6-diaminopimeloyl-D-alanyl-D-alanine + UMP</text>
        <dbReference type="Rhea" id="RHEA:28386"/>
        <dbReference type="ChEBI" id="CHEBI:57865"/>
        <dbReference type="ChEBI" id="CHEBI:60392"/>
        <dbReference type="ChEBI" id="CHEBI:61386"/>
        <dbReference type="ChEBI" id="CHEBI:61387"/>
        <dbReference type="EC" id="2.7.8.13"/>
    </reaction>
</comment>
<keyword evidence="7" id="KW-1003">Cell membrane</keyword>
<keyword evidence="7" id="KW-0132">Cell division</keyword>
<comment type="caution">
    <text evidence="8">The sequence shown here is derived from an EMBL/GenBank/DDBJ whole genome shotgun (WGS) entry which is preliminary data.</text>
</comment>
<keyword evidence="7" id="KW-0133">Cell shape</keyword>
<accession>A0A2H0XDF8</accession>
<keyword evidence="4 7" id="KW-0812">Transmembrane</keyword>
<evidence type="ECO:0000256" key="4">
    <source>
        <dbReference type="ARBA" id="ARBA00022692"/>
    </source>
</evidence>
<dbReference type="GO" id="GO:0005886">
    <property type="term" value="C:plasma membrane"/>
    <property type="evidence" value="ECO:0007669"/>
    <property type="project" value="UniProtKB-SubCell"/>
</dbReference>
<sequence>MIKAIVIFLANVTATAMLYPAFINFLYRFSLREKIRNDGPKTHLVKQGTPTMGGLAFILSVGILTIFFNKSAYYGYFLAGITFLAGILGLMEDLFKIYSHSHFQDAFRSSLNPIVTMSSLTSKAYNKLLLPWDLFKEFWRTVGSTTDVGLQTYQKFILQSVIAVVCSYFLFVVFGYNTLWMPLFGHFHLGIFYPVFVYLVFIVVLNSVAFTDGLDGLAGGLAFIAFIFFWVIAEMLNIYPVSLYLAAFLGALLPFLYFNVFPARIFMGNVGSFALGAAIAVVALLLHREVAIIFIAFPFLIDGMSSVFQQLSVRLTGKRIFLMAPLHHHFELMGWVETKVVFRFYLLAIFSGFVGLLISLI</sequence>
<dbReference type="PROSITE" id="PS01347">
    <property type="entry name" value="MRAY_1"/>
    <property type="match status" value="1"/>
</dbReference>
<keyword evidence="5 7" id="KW-1133">Transmembrane helix</keyword>
<evidence type="ECO:0000256" key="1">
    <source>
        <dbReference type="ARBA" id="ARBA00004141"/>
    </source>
</evidence>
<feature type="transmembrane region" description="Helical" evidence="7">
    <location>
        <begin position="156"/>
        <end position="179"/>
    </location>
</feature>
<feature type="transmembrane region" description="Helical" evidence="7">
    <location>
        <begin position="239"/>
        <end position="258"/>
    </location>
</feature>
<evidence type="ECO:0000256" key="7">
    <source>
        <dbReference type="HAMAP-Rule" id="MF_00038"/>
    </source>
</evidence>
<proteinExistence type="inferred from homology"/>
<feature type="transmembrane region" description="Helical" evidence="7">
    <location>
        <begin position="342"/>
        <end position="360"/>
    </location>
</feature>
<dbReference type="EC" id="2.7.8.13" evidence="7"/>
<dbReference type="InterPro" id="IPR018480">
    <property type="entry name" value="PNAcMuramoyl-5peptid_Trfase_CS"/>
</dbReference>
<dbReference type="Pfam" id="PF00953">
    <property type="entry name" value="Glycos_transf_4"/>
    <property type="match status" value="1"/>
</dbReference>
<dbReference type="AlphaFoldDB" id="A0A2H0XDF8"/>
<evidence type="ECO:0000256" key="5">
    <source>
        <dbReference type="ARBA" id="ARBA00022989"/>
    </source>
</evidence>
<dbReference type="Proteomes" id="UP000230340">
    <property type="component" value="Unassembled WGS sequence"/>
</dbReference>
<comment type="similarity">
    <text evidence="2 7">Belongs to the glycosyltransferase 4 family. MraY subfamily.</text>
</comment>
<dbReference type="GO" id="GO:0009252">
    <property type="term" value="P:peptidoglycan biosynthetic process"/>
    <property type="evidence" value="ECO:0007669"/>
    <property type="project" value="UniProtKB-UniRule"/>
</dbReference>
<comment type="cofactor">
    <cofactor evidence="7">
        <name>Mg(2+)</name>
        <dbReference type="ChEBI" id="CHEBI:18420"/>
    </cofactor>
</comment>
<feature type="transmembrane region" description="Helical" evidence="7">
    <location>
        <begin position="265"/>
        <end position="285"/>
    </location>
</feature>
<protein>
    <recommendedName>
        <fullName evidence="7">Phospho-N-acetylmuramoyl-pentapeptide-transferase</fullName>
        <ecNumber evidence="7">2.7.8.13</ecNumber>
    </recommendedName>
    <alternativeName>
        <fullName evidence="7">UDP-MurNAc-pentapeptide phosphotransferase</fullName>
    </alternativeName>
</protein>
<dbReference type="PANTHER" id="PTHR22926:SF5">
    <property type="entry name" value="PHOSPHO-N-ACETYLMURAMOYL-PENTAPEPTIDE-TRANSFERASE HOMOLOG"/>
    <property type="match status" value="1"/>
</dbReference>
<dbReference type="GO" id="GO:0008963">
    <property type="term" value="F:phospho-N-acetylmuramoyl-pentapeptide-transferase activity"/>
    <property type="evidence" value="ECO:0007669"/>
    <property type="project" value="UniProtKB-UniRule"/>
</dbReference>
<dbReference type="HAMAP" id="MF_00038">
    <property type="entry name" value="MraY"/>
    <property type="match status" value="1"/>
</dbReference>
<feature type="transmembrane region" description="Helical" evidence="7">
    <location>
        <begin position="73"/>
        <end position="91"/>
    </location>
</feature>
<evidence type="ECO:0000256" key="6">
    <source>
        <dbReference type="ARBA" id="ARBA00023136"/>
    </source>
</evidence>
<name>A0A2H0XDF8_UNCKA</name>
<organism evidence="8 9">
    <name type="scientific">candidate division WWE3 bacterium CG08_land_8_20_14_0_20_40_13</name>
    <dbReference type="NCBI Taxonomy" id="1975084"/>
    <lineage>
        <taxon>Bacteria</taxon>
        <taxon>Katanobacteria</taxon>
    </lineage>
</organism>
<evidence type="ECO:0000256" key="2">
    <source>
        <dbReference type="ARBA" id="ARBA00005583"/>
    </source>
</evidence>
<evidence type="ECO:0000313" key="8">
    <source>
        <dbReference type="EMBL" id="PIS22964.1"/>
    </source>
</evidence>
<dbReference type="GO" id="GO:0051301">
    <property type="term" value="P:cell division"/>
    <property type="evidence" value="ECO:0007669"/>
    <property type="project" value="UniProtKB-KW"/>
</dbReference>
<feature type="transmembrane region" description="Helical" evidence="7">
    <location>
        <begin position="48"/>
        <end position="67"/>
    </location>
</feature>
<dbReference type="Pfam" id="PF10555">
    <property type="entry name" value="MraY_sig1"/>
    <property type="match status" value="1"/>
</dbReference>
<dbReference type="GO" id="GO:0051992">
    <property type="term" value="F:UDP-N-acetylmuramoyl-L-alanyl-D-glutamyl-meso-2,6-diaminopimelyl-D-alanyl-D-alanine:undecaprenyl-phosphate transferase activity"/>
    <property type="evidence" value="ECO:0007669"/>
    <property type="project" value="RHEA"/>
</dbReference>
<gene>
    <name evidence="7" type="primary">mraY</name>
    <name evidence="8" type="ORF">COT49_02650</name>
</gene>
<comment type="function">
    <text evidence="7">Catalyzes the initial step of the lipid cycle reactions in the biosynthesis of the cell wall peptidoglycan: transfers peptidoglycan precursor phospho-MurNAc-pentapeptide from UDP-MurNAc-pentapeptide onto the lipid carrier undecaprenyl phosphate, yielding undecaprenyl-pyrophosphoryl-MurNAc-pentapeptide, known as lipid I.</text>
</comment>
<feature type="transmembrane region" description="Helical" evidence="7">
    <location>
        <begin position="291"/>
        <end position="308"/>
    </location>
</feature>
<feature type="transmembrane region" description="Helical" evidence="7">
    <location>
        <begin position="6"/>
        <end position="27"/>
    </location>
</feature>
<keyword evidence="7" id="KW-0573">Peptidoglycan synthesis</keyword>
<keyword evidence="7" id="KW-0961">Cell wall biogenesis/degradation</keyword>
<comment type="pathway">
    <text evidence="7">Cell wall biogenesis; peptidoglycan biosynthesis.</text>
</comment>
<dbReference type="InterPro" id="IPR003524">
    <property type="entry name" value="PNAcMuramoyl-5peptid_Trfase"/>
</dbReference>
<keyword evidence="7" id="KW-0460">Magnesium</keyword>
<dbReference type="InterPro" id="IPR000715">
    <property type="entry name" value="Glycosyl_transferase_4"/>
</dbReference>
<reference evidence="9" key="1">
    <citation type="submission" date="2017-09" db="EMBL/GenBank/DDBJ databases">
        <title>Depth-based differentiation of microbial function through sediment-hosted aquifers and enrichment of novel symbionts in the deep terrestrial subsurface.</title>
        <authorList>
            <person name="Probst A.J."/>
            <person name="Ladd B."/>
            <person name="Jarett J.K."/>
            <person name="Geller-Mcgrath D.E."/>
            <person name="Sieber C.M.K."/>
            <person name="Emerson J.B."/>
            <person name="Anantharaman K."/>
            <person name="Thomas B.C."/>
            <person name="Malmstrom R."/>
            <person name="Stieglmeier M."/>
            <person name="Klingl A."/>
            <person name="Woyke T."/>
            <person name="Ryan C.M."/>
            <person name="Banfield J.F."/>
        </authorList>
    </citation>
    <scope>NUCLEOTIDE SEQUENCE [LARGE SCALE GENOMIC DNA]</scope>
</reference>
<dbReference type="PANTHER" id="PTHR22926">
    <property type="entry name" value="PHOSPHO-N-ACETYLMURAMOYL-PENTAPEPTIDE-TRANSFERASE"/>
    <property type="match status" value="1"/>
</dbReference>
<keyword evidence="7" id="KW-0131">Cell cycle</keyword>
<dbReference type="UniPathway" id="UPA00219"/>
<dbReference type="EMBL" id="PEYT01000023">
    <property type="protein sequence ID" value="PIS22964.1"/>
    <property type="molecule type" value="Genomic_DNA"/>
</dbReference>
<dbReference type="GO" id="GO:0071555">
    <property type="term" value="P:cell wall organization"/>
    <property type="evidence" value="ECO:0007669"/>
    <property type="project" value="UniProtKB-KW"/>
</dbReference>
<dbReference type="GO" id="GO:0008360">
    <property type="term" value="P:regulation of cell shape"/>
    <property type="evidence" value="ECO:0007669"/>
    <property type="project" value="UniProtKB-KW"/>
</dbReference>
<dbReference type="GO" id="GO:0046872">
    <property type="term" value="F:metal ion binding"/>
    <property type="evidence" value="ECO:0007669"/>
    <property type="project" value="UniProtKB-KW"/>
</dbReference>
<feature type="transmembrane region" description="Helical" evidence="7">
    <location>
        <begin position="216"/>
        <end position="233"/>
    </location>
</feature>
<feature type="transmembrane region" description="Helical" evidence="7">
    <location>
        <begin position="191"/>
        <end position="209"/>
    </location>
</feature>
<evidence type="ECO:0000313" key="9">
    <source>
        <dbReference type="Proteomes" id="UP000230340"/>
    </source>
</evidence>
<keyword evidence="6 7" id="KW-0472">Membrane</keyword>
<comment type="subcellular location">
    <subcellularLocation>
        <location evidence="7">Cell membrane</location>
        <topology evidence="7">Multi-pass membrane protein</topology>
    </subcellularLocation>
    <subcellularLocation>
        <location evidence="1">Membrane</location>
        <topology evidence="1">Multi-pass membrane protein</topology>
    </subcellularLocation>
</comment>
<keyword evidence="7" id="KW-0479">Metal-binding</keyword>
<keyword evidence="3 7" id="KW-0808">Transferase</keyword>
<evidence type="ECO:0000256" key="3">
    <source>
        <dbReference type="ARBA" id="ARBA00022679"/>
    </source>
</evidence>
<dbReference type="CDD" id="cd06852">
    <property type="entry name" value="GT_MraY"/>
    <property type="match status" value="1"/>
</dbReference>